<dbReference type="FunFam" id="2.60.40.10:FF:000629">
    <property type="entry name" value="Titin b"/>
    <property type="match status" value="1"/>
</dbReference>
<organism evidence="3 4">
    <name type="scientific">Pelusios castaneus</name>
    <name type="common">West African mud turtle</name>
    <dbReference type="NCBI Taxonomy" id="367368"/>
    <lineage>
        <taxon>Eukaryota</taxon>
        <taxon>Metazoa</taxon>
        <taxon>Chordata</taxon>
        <taxon>Craniata</taxon>
        <taxon>Vertebrata</taxon>
        <taxon>Euteleostomi</taxon>
        <taxon>Archelosauria</taxon>
        <taxon>Testudinata</taxon>
        <taxon>Testudines</taxon>
        <taxon>Pleurodira</taxon>
        <taxon>Pelomedusidae</taxon>
        <taxon>Pelusios</taxon>
    </lineage>
</organism>
<evidence type="ECO:0000259" key="2">
    <source>
        <dbReference type="PROSITE" id="PS50835"/>
    </source>
</evidence>
<reference evidence="3" key="1">
    <citation type="submission" date="2025-08" db="UniProtKB">
        <authorList>
            <consortium name="Ensembl"/>
        </authorList>
    </citation>
    <scope>IDENTIFICATION</scope>
</reference>
<feature type="region of interest" description="Disordered" evidence="1">
    <location>
        <begin position="246"/>
        <end position="306"/>
    </location>
</feature>
<dbReference type="FunFam" id="2.60.40.10:FF:000476">
    <property type="entry name" value="titin isoform X1"/>
    <property type="match status" value="1"/>
</dbReference>
<dbReference type="SUPFAM" id="SSF48726">
    <property type="entry name" value="Immunoglobulin"/>
    <property type="match status" value="2"/>
</dbReference>
<dbReference type="PANTHER" id="PTHR47633">
    <property type="entry name" value="IMMUNOGLOBULIN"/>
    <property type="match status" value="1"/>
</dbReference>
<feature type="domain" description="Ig-like" evidence="2">
    <location>
        <begin position="6"/>
        <end position="98"/>
    </location>
</feature>
<dbReference type="SMART" id="SM00408">
    <property type="entry name" value="IGc2"/>
    <property type="match status" value="2"/>
</dbReference>
<protein>
    <recommendedName>
        <fullName evidence="2">Ig-like domain-containing protein</fullName>
    </recommendedName>
</protein>
<evidence type="ECO:0000256" key="1">
    <source>
        <dbReference type="SAM" id="MobiDB-lite"/>
    </source>
</evidence>
<dbReference type="PANTHER" id="PTHR47633:SF4">
    <property type="entry name" value="MYOPALLADIN ISOFORM X1"/>
    <property type="match status" value="1"/>
</dbReference>
<keyword evidence="4" id="KW-1185">Reference proteome</keyword>
<dbReference type="InterPro" id="IPR036179">
    <property type="entry name" value="Ig-like_dom_sf"/>
</dbReference>
<dbReference type="Gene3D" id="2.60.40.10">
    <property type="entry name" value="Immunoglobulins"/>
    <property type="match status" value="2"/>
</dbReference>
<dbReference type="AlphaFoldDB" id="A0A8C8RA74"/>
<dbReference type="Proteomes" id="UP000694393">
    <property type="component" value="Unplaced"/>
</dbReference>
<dbReference type="InterPro" id="IPR003598">
    <property type="entry name" value="Ig_sub2"/>
</dbReference>
<dbReference type="PROSITE" id="PS50835">
    <property type="entry name" value="IG_LIKE"/>
    <property type="match status" value="2"/>
</dbReference>
<dbReference type="InterPro" id="IPR013098">
    <property type="entry name" value="Ig_I-set"/>
</dbReference>
<feature type="compositionally biased region" description="Pro residues" evidence="1">
    <location>
        <begin position="256"/>
        <end position="270"/>
    </location>
</feature>
<accession>A0A8C8RA74</accession>
<dbReference type="Pfam" id="PF07679">
    <property type="entry name" value="I-set"/>
    <property type="match status" value="2"/>
</dbReference>
<dbReference type="InterPro" id="IPR007110">
    <property type="entry name" value="Ig-like_dom"/>
</dbReference>
<feature type="compositionally biased region" description="Low complexity" evidence="1">
    <location>
        <begin position="271"/>
        <end position="294"/>
    </location>
</feature>
<evidence type="ECO:0000313" key="4">
    <source>
        <dbReference type="Proteomes" id="UP000694393"/>
    </source>
</evidence>
<evidence type="ECO:0000313" key="3">
    <source>
        <dbReference type="Ensembl" id="ENSPCEP00000002242.1"/>
    </source>
</evidence>
<dbReference type="InterPro" id="IPR003599">
    <property type="entry name" value="Ig_sub"/>
</dbReference>
<name>A0A8C8RA74_9SAUR</name>
<dbReference type="Ensembl" id="ENSPCET00000002320.1">
    <property type="protein sequence ID" value="ENSPCEP00000002242.1"/>
    <property type="gene ID" value="ENSPCEG00000001838.1"/>
</dbReference>
<feature type="domain" description="Ig-like" evidence="2">
    <location>
        <begin position="104"/>
        <end position="192"/>
    </location>
</feature>
<dbReference type="InterPro" id="IPR013783">
    <property type="entry name" value="Ig-like_fold"/>
</dbReference>
<dbReference type="SMART" id="SM00409">
    <property type="entry name" value="IG"/>
    <property type="match status" value="2"/>
</dbReference>
<reference evidence="3" key="2">
    <citation type="submission" date="2025-09" db="UniProtKB">
        <authorList>
            <consortium name="Ensembl"/>
        </authorList>
    </citation>
    <scope>IDENTIFICATION</scope>
</reference>
<proteinExistence type="predicted"/>
<sequence>MTSKAPTFTQPLQSVVVLEGSAATFEAHVSGSPVPEVSWFRDGQVISAATLPGVQISFSDGRAKLVIPTVTAANSGRYTLQATNGSGQATSTAELLVTAETAPPNFTQRLQSMTAKQGRQVRLDVRVSGIPTPVVKFYRDGAEIQSSLDFQISQEGDLYSLIIAEAYPEDSGTYSVNATNSVGRATSTAELLVQGEEEAVPAKKTKTIVSTAQISQTRQARVEKKIEAHFDARSLTTVEMVIDSVTGQQLPHKAPPRMPPKPTSKSPTPPISAAKVQMGRQQSPSPIRQSPSPVRHVRAPTPSPVR</sequence>